<dbReference type="SUPFAM" id="SSF52402">
    <property type="entry name" value="Adenine nucleotide alpha hydrolases-like"/>
    <property type="match status" value="1"/>
</dbReference>
<dbReference type="InterPro" id="IPR014729">
    <property type="entry name" value="Rossmann-like_a/b/a_fold"/>
</dbReference>
<feature type="domain" description="tRNA(Ile)-lysidine/2-thiocytidine synthase N-terminal" evidence="7">
    <location>
        <begin position="25"/>
        <end position="200"/>
    </location>
</feature>
<name>A0ABN0MS05_9CHLA</name>
<comment type="function">
    <text evidence="6">Ligates lysine onto the cytidine present at position 34 of the AUA codon-specific tRNA(Ile) that contains the anticodon CAU, in an ATP-dependent manner. Cytidine is converted to lysidine, thus changing the amino acid specificity of the tRNA from methionine to isoleucine.</text>
</comment>
<dbReference type="RefSeq" id="WP_020356446.1">
    <property type="nucleotide sequence ID" value="NZ_KE360587.1"/>
</dbReference>
<keyword evidence="1 6" id="KW-0436">Ligase</keyword>
<evidence type="ECO:0000313" key="8">
    <source>
        <dbReference type="EMBL" id="EPP38273.1"/>
    </source>
</evidence>
<evidence type="ECO:0000259" key="7">
    <source>
        <dbReference type="Pfam" id="PF01171"/>
    </source>
</evidence>
<keyword evidence="6" id="KW-0963">Cytoplasm</keyword>
<accession>A0ABN0MS05</accession>
<evidence type="ECO:0000256" key="5">
    <source>
        <dbReference type="ARBA" id="ARBA00048539"/>
    </source>
</evidence>
<comment type="domain">
    <text evidence="6">The N-terminal region contains the highly conserved SGGXDS motif, predicted to be a P-loop motif involved in ATP binding.</text>
</comment>
<evidence type="ECO:0000256" key="1">
    <source>
        <dbReference type="ARBA" id="ARBA00022598"/>
    </source>
</evidence>
<dbReference type="EMBL" id="ATND01000002">
    <property type="protein sequence ID" value="EPP38273.1"/>
    <property type="molecule type" value="Genomic_DNA"/>
</dbReference>
<comment type="subcellular location">
    <subcellularLocation>
        <location evidence="6">Cytoplasm</location>
    </subcellularLocation>
</comment>
<comment type="similarity">
    <text evidence="6">Belongs to the tRNA(Ile)-lysidine synthase family.</text>
</comment>
<dbReference type="PANTHER" id="PTHR43033:SF1">
    <property type="entry name" value="TRNA(ILE)-LYSIDINE SYNTHASE-RELATED"/>
    <property type="match status" value="1"/>
</dbReference>
<dbReference type="CDD" id="cd01992">
    <property type="entry name" value="TilS_N"/>
    <property type="match status" value="1"/>
</dbReference>
<dbReference type="Gene3D" id="3.40.50.620">
    <property type="entry name" value="HUPs"/>
    <property type="match status" value="1"/>
</dbReference>
<dbReference type="InterPro" id="IPR012795">
    <property type="entry name" value="tRNA_Ile_lys_synt_N"/>
</dbReference>
<comment type="caution">
    <text evidence="8">The sequence shown here is derived from an EMBL/GenBank/DDBJ whole genome shotgun (WGS) entry which is preliminary data.</text>
</comment>
<dbReference type="NCBIfam" id="TIGR02432">
    <property type="entry name" value="lysidine_TilS_N"/>
    <property type="match status" value="1"/>
</dbReference>
<dbReference type="Proteomes" id="UP000014821">
    <property type="component" value="Unassembled WGS sequence"/>
</dbReference>
<dbReference type="PANTHER" id="PTHR43033">
    <property type="entry name" value="TRNA(ILE)-LYSIDINE SYNTHASE-RELATED"/>
    <property type="match status" value="1"/>
</dbReference>
<dbReference type="HAMAP" id="MF_01161">
    <property type="entry name" value="tRNA_Ile_lys_synt"/>
    <property type="match status" value="1"/>
</dbReference>
<evidence type="ECO:0000256" key="2">
    <source>
        <dbReference type="ARBA" id="ARBA00022694"/>
    </source>
</evidence>
<keyword evidence="2 6" id="KW-0819">tRNA processing</keyword>
<dbReference type="InterPro" id="IPR011063">
    <property type="entry name" value="TilS/TtcA_N"/>
</dbReference>
<dbReference type="GO" id="GO:0016874">
    <property type="term" value="F:ligase activity"/>
    <property type="evidence" value="ECO:0007669"/>
    <property type="project" value="UniProtKB-KW"/>
</dbReference>
<evidence type="ECO:0000313" key="9">
    <source>
        <dbReference type="Proteomes" id="UP000014821"/>
    </source>
</evidence>
<evidence type="ECO:0000256" key="3">
    <source>
        <dbReference type="ARBA" id="ARBA00022741"/>
    </source>
</evidence>
<comment type="catalytic activity">
    <reaction evidence="5 6">
        <text>cytidine(34) in tRNA(Ile2) + L-lysine + ATP = lysidine(34) in tRNA(Ile2) + AMP + diphosphate + H(+)</text>
        <dbReference type="Rhea" id="RHEA:43744"/>
        <dbReference type="Rhea" id="RHEA-COMP:10625"/>
        <dbReference type="Rhea" id="RHEA-COMP:10670"/>
        <dbReference type="ChEBI" id="CHEBI:15378"/>
        <dbReference type="ChEBI" id="CHEBI:30616"/>
        <dbReference type="ChEBI" id="CHEBI:32551"/>
        <dbReference type="ChEBI" id="CHEBI:33019"/>
        <dbReference type="ChEBI" id="CHEBI:82748"/>
        <dbReference type="ChEBI" id="CHEBI:83665"/>
        <dbReference type="ChEBI" id="CHEBI:456215"/>
        <dbReference type="EC" id="6.3.4.19"/>
    </reaction>
</comment>
<reference evidence="8" key="1">
    <citation type="submission" date="2013-04" db="EMBL/GenBank/DDBJ databases">
        <title>Genome sequence of Chlamydia psittaci 10_881_SC42.</title>
        <authorList>
            <person name="Huot-Creasy H."/>
            <person name="McCracken C.L."/>
            <person name="Humphries M."/>
            <person name="Sachse K."/>
            <person name="Laroucau K."/>
            <person name="Bavoil P."/>
            <person name="Myers G.S."/>
        </authorList>
    </citation>
    <scope>NUCLEOTIDE SEQUENCE [LARGE SCALE GENOMIC DNA]</scope>
    <source>
        <strain evidence="8">10_881_SC42</strain>
    </source>
</reference>
<keyword evidence="3 6" id="KW-0547">Nucleotide-binding</keyword>
<keyword evidence="9" id="KW-1185">Reference proteome</keyword>
<evidence type="ECO:0000256" key="6">
    <source>
        <dbReference type="HAMAP-Rule" id="MF_01161"/>
    </source>
</evidence>
<organism evidence="8 9">
    <name type="scientific">Chlamydia avium</name>
    <dbReference type="NCBI Taxonomy" id="1457141"/>
    <lineage>
        <taxon>Bacteria</taxon>
        <taxon>Pseudomonadati</taxon>
        <taxon>Chlamydiota</taxon>
        <taxon>Chlamydiia</taxon>
        <taxon>Chlamydiales</taxon>
        <taxon>Chlamydiaceae</taxon>
        <taxon>Chlamydia/Chlamydophila group</taxon>
        <taxon>Chlamydia</taxon>
    </lineage>
</organism>
<feature type="binding site" evidence="6">
    <location>
        <begin position="30"/>
        <end position="35"/>
    </location>
    <ligand>
        <name>ATP</name>
        <dbReference type="ChEBI" id="CHEBI:30616"/>
    </ligand>
</feature>
<dbReference type="EC" id="6.3.4.19" evidence="6"/>
<evidence type="ECO:0000256" key="4">
    <source>
        <dbReference type="ARBA" id="ARBA00022840"/>
    </source>
</evidence>
<dbReference type="InterPro" id="IPR012094">
    <property type="entry name" value="tRNA_Ile_lys_synt"/>
</dbReference>
<dbReference type="Pfam" id="PF01171">
    <property type="entry name" value="ATP_bind_3"/>
    <property type="match status" value="1"/>
</dbReference>
<keyword evidence="4 6" id="KW-0067">ATP-binding</keyword>
<gene>
    <name evidence="6 8" type="primary">tilS</name>
    <name evidence="8" type="ORF">CP10881SC42_0950</name>
</gene>
<protein>
    <recommendedName>
        <fullName evidence="6">tRNA(Ile)-lysidine synthase</fullName>
        <ecNumber evidence="6">6.3.4.19</ecNumber>
    </recommendedName>
    <alternativeName>
        <fullName evidence="6">tRNA(Ile)-2-lysyl-cytidine synthase</fullName>
    </alternativeName>
    <alternativeName>
        <fullName evidence="6">tRNA(Ile)-lysidine synthetase</fullName>
    </alternativeName>
</protein>
<proteinExistence type="inferred from homology"/>
<sequence>MLHRLLRNDKQLEVFFSSLDMKKNYLLALSGGSDSLFLLYLLKSWGVTFVAVHIDYGWRDTSFIEAKELEEKCFQENVPFIMDRAPLVEGSPRNMENSARQYRYAVFYRLCVEKKLSGIFLAHHATDQAETVMKRLFEGAHLSNLKGMAPQAFYRGIPLLRPLLHIPKSVLSKTLDDANISYIRDSTNTDERYLRARMRKKIFPWLEDVFGKNITQPLLALSQDSEELFQYIRNQAQPFLANISKKNASWFLEVPKELLEQVFLAKWVFKEFFLKANIIVSRHALQTVYEHLVRGFPVQLRLQKKRVIVKAGVVMIE</sequence>